<proteinExistence type="predicted"/>
<sequence>MASSSSSPVALSSVASSVMMERDEENTLSLRNRDVNKPTPVSAAWVPVDEEDEDREEMRRLEDFSSDEEDDDNKSCHCDHSDDDDDDEEDPSCFKGFSAGLCSFVRGFFGFLRKSLTKKQVFLLTSAAVAAIFKTRDVAKTEEGAATMEENSTDVITGGDGDSGIAADVVSLASEGEGENGSLLESIATTLIKTTIENLVDGGEETTELLKCFLVYK</sequence>
<reference evidence="2" key="2">
    <citation type="journal article" name="FEMS Microbiol. Lett.">
        <title>Molecular variability and genetic structure of white spot syndrome virus strains from northwest Mexico based on the analysis of genomes.</title>
        <authorList>
            <person name="Parrilla-Taylor D.P."/>
            <person name="Vibanco-Perez N."/>
            <person name="Duran-Avelar M.J."/>
            <person name="Gomez-Gil B."/>
            <person name="Llera-Herrera R."/>
            <person name="Vazquez-Juarez R."/>
        </authorList>
    </citation>
    <scope>NUCLEOTIDE SEQUENCE</scope>
    <source>
        <strain evidence="2">JP</strain>
    </source>
</reference>
<feature type="compositionally biased region" description="Acidic residues" evidence="1">
    <location>
        <begin position="81"/>
        <end position="91"/>
    </location>
</feature>
<gene>
    <name evidence="2" type="primary">296</name>
</gene>
<feature type="region of interest" description="Disordered" evidence="1">
    <location>
        <begin position="1"/>
        <end position="91"/>
    </location>
</feature>
<feature type="compositionally biased region" description="Low complexity" evidence="1">
    <location>
        <begin position="1"/>
        <end position="19"/>
    </location>
</feature>
<organism evidence="2">
    <name type="scientific">White spot syndrome virus</name>
    <name type="common">WSSV</name>
    <name type="synonym">White spot bacilliform virus</name>
    <dbReference type="NCBI Taxonomy" id="92652"/>
    <lineage>
        <taxon>Viruses</taxon>
        <taxon>Viruses incertae sedis</taxon>
        <taxon>Naldaviricetes</taxon>
        <taxon>Nimaviridae</taxon>
        <taxon>Whispovirus</taxon>
        <taxon>White spot syndrome virus</taxon>
    </lineage>
</organism>
<evidence type="ECO:0000256" key="1">
    <source>
        <dbReference type="SAM" id="MobiDB-lite"/>
    </source>
</evidence>
<evidence type="ECO:0000313" key="2">
    <source>
        <dbReference type="EMBL" id="AWQ62545.1"/>
    </source>
</evidence>
<dbReference type="EMBL" id="MG432479">
    <property type="protein sequence ID" value="AWQ62545.1"/>
    <property type="molecule type" value="Genomic_DNA"/>
</dbReference>
<accession>A0A2U9GCH2</accession>
<organismHost>
    <name type="scientific">Crustacea</name>
    <name type="common">crustaceans</name>
    <dbReference type="NCBI Taxonomy" id="6657"/>
</organismHost>
<reference evidence="2" key="1">
    <citation type="submission" date="2017-11" db="EMBL/GenBank/DDBJ databases">
        <authorList>
            <person name="Parrilla Taylor D.P."/>
            <person name="Vibanco-Perez N."/>
            <person name="Duran-Avelar Md.J."/>
            <person name="Gomez-Gil B."/>
            <person name="Llera-Herrera R."/>
            <person name="Vazquez-Juarez R."/>
        </authorList>
    </citation>
    <scope>NUCLEOTIDE SEQUENCE</scope>
    <source>
        <strain evidence="2">JP</strain>
    </source>
</reference>
<protein>
    <submittedName>
        <fullName evidence="2">Wsv295</fullName>
    </submittedName>
</protein>
<name>A0A2U9GCH2_WSSV</name>